<gene>
    <name evidence="5" type="ORF">RM574_11075</name>
</gene>
<dbReference type="InterPro" id="IPR008920">
    <property type="entry name" value="TF_FadR/GntR_C"/>
</dbReference>
<dbReference type="InterPro" id="IPR036390">
    <property type="entry name" value="WH_DNA-bd_sf"/>
</dbReference>
<dbReference type="Gene3D" id="1.20.120.530">
    <property type="entry name" value="GntR ligand-binding domain-like"/>
    <property type="match status" value="1"/>
</dbReference>
<dbReference type="CDD" id="cd07377">
    <property type="entry name" value="WHTH_GntR"/>
    <property type="match status" value="1"/>
</dbReference>
<evidence type="ECO:0000313" key="6">
    <source>
        <dbReference type="Proteomes" id="UP001183607"/>
    </source>
</evidence>
<dbReference type="SMART" id="SM00895">
    <property type="entry name" value="FCD"/>
    <property type="match status" value="1"/>
</dbReference>
<evidence type="ECO:0000256" key="3">
    <source>
        <dbReference type="ARBA" id="ARBA00023163"/>
    </source>
</evidence>
<dbReference type="Gene3D" id="1.10.10.10">
    <property type="entry name" value="Winged helix-like DNA-binding domain superfamily/Winged helix DNA-binding domain"/>
    <property type="match status" value="1"/>
</dbReference>
<dbReference type="SUPFAM" id="SSF48008">
    <property type="entry name" value="GntR ligand-binding domain-like"/>
    <property type="match status" value="1"/>
</dbReference>
<evidence type="ECO:0000259" key="4">
    <source>
        <dbReference type="PROSITE" id="PS50949"/>
    </source>
</evidence>
<dbReference type="EMBL" id="JAVRER010000012">
    <property type="protein sequence ID" value="MDT0416034.1"/>
    <property type="molecule type" value="Genomic_DNA"/>
</dbReference>
<protein>
    <submittedName>
        <fullName evidence="5">GntR family transcriptional regulator</fullName>
    </submittedName>
</protein>
<dbReference type="PANTHER" id="PTHR43537:SF24">
    <property type="entry name" value="GLUCONATE OPERON TRANSCRIPTIONAL REPRESSOR"/>
    <property type="match status" value="1"/>
</dbReference>
<accession>A0ABD5E473</accession>
<evidence type="ECO:0000313" key="5">
    <source>
        <dbReference type="EMBL" id="MDT0416034.1"/>
    </source>
</evidence>
<dbReference type="SUPFAM" id="SSF46785">
    <property type="entry name" value="Winged helix' DNA-binding domain"/>
    <property type="match status" value="1"/>
</dbReference>
<reference evidence="6" key="1">
    <citation type="submission" date="2023-07" db="EMBL/GenBank/DDBJ databases">
        <title>30 novel species of actinomycetes from the DSMZ collection.</title>
        <authorList>
            <person name="Nouioui I."/>
        </authorList>
    </citation>
    <scope>NUCLEOTIDE SEQUENCE [LARGE SCALE GENOMIC DNA]</scope>
    <source>
        <strain evidence="6">DSM 41982</strain>
    </source>
</reference>
<keyword evidence="1" id="KW-0805">Transcription regulation</keyword>
<dbReference type="Pfam" id="PF07729">
    <property type="entry name" value="FCD"/>
    <property type="match status" value="1"/>
</dbReference>
<keyword evidence="3" id="KW-0804">Transcription</keyword>
<organism evidence="5 6">
    <name type="scientific">Streptomyces evansiae</name>
    <dbReference type="NCBI Taxonomy" id="3075535"/>
    <lineage>
        <taxon>Bacteria</taxon>
        <taxon>Bacillati</taxon>
        <taxon>Actinomycetota</taxon>
        <taxon>Actinomycetes</taxon>
        <taxon>Kitasatosporales</taxon>
        <taxon>Streptomycetaceae</taxon>
        <taxon>Streptomyces</taxon>
    </lineage>
</organism>
<dbReference type="AlphaFoldDB" id="A0ABD5E473"/>
<dbReference type="InterPro" id="IPR011711">
    <property type="entry name" value="GntR_C"/>
</dbReference>
<dbReference type="PANTHER" id="PTHR43537">
    <property type="entry name" value="TRANSCRIPTIONAL REGULATOR, GNTR FAMILY"/>
    <property type="match status" value="1"/>
</dbReference>
<dbReference type="GO" id="GO:0003677">
    <property type="term" value="F:DNA binding"/>
    <property type="evidence" value="ECO:0007669"/>
    <property type="project" value="UniProtKB-KW"/>
</dbReference>
<dbReference type="RefSeq" id="WP_093854008.1">
    <property type="nucleotide sequence ID" value="NZ_JAVRER010000012.1"/>
</dbReference>
<name>A0ABD5E473_9ACTN</name>
<evidence type="ECO:0000256" key="2">
    <source>
        <dbReference type="ARBA" id="ARBA00023125"/>
    </source>
</evidence>
<comment type="caution">
    <text evidence="5">The sequence shown here is derived from an EMBL/GenBank/DDBJ whole genome shotgun (WGS) entry which is preliminary data.</text>
</comment>
<evidence type="ECO:0000256" key="1">
    <source>
        <dbReference type="ARBA" id="ARBA00023015"/>
    </source>
</evidence>
<dbReference type="Proteomes" id="UP001183607">
    <property type="component" value="Unassembled WGS sequence"/>
</dbReference>
<dbReference type="Pfam" id="PF00392">
    <property type="entry name" value="GntR"/>
    <property type="match status" value="1"/>
</dbReference>
<sequence length="244" mass="26020">MSGWTEDERDGGLGRVLRPVRGGNGFEEALEQVLQVLRLGLVAPGERLPPERELAARLGVSRATLREVVSVLHTEGLVDSRRGRYGGTFVRAGARAPRSGGVDLEDVLAHREVLETGAAELCARRAVDPEHGPALRAWLSASLAALDSAPLEPVAAYRREDTLLHLGLAERSGSASLAASYASVRAAVNELLERIPLLVRGLEHSQAQHTALARAILAGDADGARERMREHCAGTAALLRGFLS</sequence>
<dbReference type="InterPro" id="IPR000524">
    <property type="entry name" value="Tscrpt_reg_HTH_GntR"/>
</dbReference>
<dbReference type="SMART" id="SM00345">
    <property type="entry name" value="HTH_GNTR"/>
    <property type="match status" value="1"/>
</dbReference>
<keyword evidence="2" id="KW-0238">DNA-binding</keyword>
<dbReference type="PROSITE" id="PS50949">
    <property type="entry name" value="HTH_GNTR"/>
    <property type="match status" value="1"/>
</dbReference>
<dbReference type="InterPro" id="IPR036388">
    <property type="entry name" value="WH-like_DNA-bd_sf"/>
</dbReference>
<dbReference type="PRINTS" id="PR00035">
    <property type="entry name" value="HTHGNTR"/>
</dbReference>
<proteinExistence type="predicted"/>
<feature type="domain" description="HTH gntR-type" evidence="4">
    <location>
        <begin position="23"/>
        <end position="93"/>
    </location>
</feature>